<feature type="region of interest" description="Disordered" evidence="11">
    <location>
        <begin position="879"/>
        <end position="913"/>
    </location>
</feature>
<comment type="catalytic activity">
    <reaction evidence="9">
        <text>L-seryl-[protein] + ATP = O-phospho-L-seryl-[protein] + ADP + H(+)</text>
        <dbReference type="Rhea" id="RHEA:17989"/>
        <dbReference type="Rhea" id="RHEA-COMP:9863"/>
        <dbReference type="Rhea" id="RHEA-COMP:11604"/>
        <dbReference type="ChEBI" id="CHEBI:15378"/>
        <dbReference type="ChEBI" id="CHEBI:29999"/>
        <dbReference type="ChEBI" id="CHEBI:30616"/>
        <dbReference type="ChEBI" id="CHEBI:83421"/>
        <dbReference type="ChEBI" id="CHEBI:456216"/>
        <dbReference type="EC" id="2.7.11.1"/>
    </reaction>
</comment>
<dbReference type="InterPro" id="IPR011009">
    <property type="entry name" value="Kinase-like_dom_sf"/>
</dbReference>
<reference evidence="14" key="2">
    <citation type="submission" date="2025-09" db="UniProtKB">
        <authorList>
            <consortium name="Ensembl"/>
        </authorList>
    </citation>
    <scope>IDENTIFICATION</scope>
</reference>
<dbReference type="InterPro" id="IPR001180">
    <property type="entry name" value="CNH_dom"/>
</dbReference>
<keyword evidence="15" id="KW-1185">Reference proteome</keyword>
<feature type="compositionally biased region" description="Basic and acidic residues" evidence="11">
    <location>
        <begin position="883"/>
        <end position="894"/>
    </location>
</feature>
<evidence type="ECO:0000256" key="11">
    <source>
        <dbReference type="SAM" id="MobiDB-lite"/>
    </source>
</evidence>
<feature type="compositionally biased region" description="Acidic residues" evidence="11">
    <location>
        <begin position="317"/>
        <end position="338"/>
    </location>
</feature>
<dbReference type="InterPro" id="IPR008271">
    <property type="entry name" value="Ser/Thr_kinase_AS"/>
</dbReference>
<feature type="compositionally biased region" description="Basic and acidic residues" evidence="11">
    <location>
        <begin position="795"/>
        <end position="809"/>
    </location>
</feature>
<dbReference type="PROSITE" id="PS50011">
    <property type="entry name" value="PROTEIN_KINASE_DOM"/>
    <property type="match status" value="1"/>
</dbReference>
<evidence type="ECO:0000256" key="8">
    <source>
        <dbReference type="ARBA" id="ARBA00047899"/>
    </source>
</evidence>
<feature type="compositionally biased region" description="Basic and acidic residues" evidence="11">
    <location>
        <begin position="671"/>
        <end position="680"/>
    </location>
</feature>
<protein>
    <recommendedName>
        <fullName evidence="2">non-specific serine/threonine protein kinase</fullName>
        <ecNumber evidence="2">2.7.11.1</ecNumber>
    </recommendedName>
</protein>
<dbReference type="SMART" id="SM00036">
    <property type="entry name" value="CNH"/>
    <property type="match status" value="1"/>
</dbReference>
<dbReference type="EC" id="2.7.11.1" evidence="2"/>
<dbReference type="Proteomes" id="UP000261560">
    <property type="component" value="Unplaced"/>
</dbReference>
<dbReference type="GO" id="GO:0005829">
    <property type="term" value="C:cytosol"/>
    <property type="evidence" value="ECO:0007669"/>
    <property type="project" value="TreeGrafter"/>
</dbReference>
<evidence type="ECO:0000256" key="2">
    <source>
        <dbReference type="ARBA" id="ARBA00012513"/>
    </source>
</evidence>
<dbReference type="FunFam" id="1.10.510.10:FF:000003">
    <property type="entry name" value="TRAF2 and NCK-interacting protein kinase isoform 4"/>
    <property type="match status" value="1"/>
</dbReference>
<name>A0A3B3D6P5_ORYME</name>
<dbReference type="GO" id="GO:0004674">
    <property type="term" value="F:protein serine/threonine kinase activity"/>
    <property type="evidence" value="ECO:0007669"/>
    <property type="project" value="UniProtKB-KW"/>
</dbReference>
<accession>A0A3B3D6P5</accession>
<proteinExistence type="inferred from homology"/>
<dbReference type="PROSITE" id="PS00107">
    <property type="entry name" value="PROTEIN_KINASE_ATP"/>
    <property type="match status" value="1"/>
</dbReference>
<feature type="compositionally biased region" description="Acidic residues" evidence="11">
    <location>
        <begin position="772"/>
        <end position="788"/>
    </location>
</feature>
<evidence type="ECO:0000313" key="14">
    <source>
        <dbReference type="Ensembl" id="ENSOMEP00000025511.1"/>
    </source>
</evidence>
<feature type="domain" description="Protein kinase" evidence="12">
    <location>
        <begin position="25"/>
        <end position="289"/>
    </location>
</feature>
<keyword evidence="6" id="KW-0418">Kinase</keyword>
<feature type="region of interest" description="Disordered" evidence="11">
    <location>
        <begin position="496"/>
        <end position="832"/>
    </location>
</feature>
<dbReference type="PANTHER" id="PTHR47096:SF1">
    <property type="entry name" value="MISSHAPEN LIKE KINASE 1"/>
    <property type="match status" value="1"/>
</dbReference>
<feature type="region of interest" description="Disordered" evidence="11">
    <location>
        <begin position="396"/>
        <end position="465"/>
    </location>
</feature>
<dbReference type="PROSITE" id="PS00108">
    <property type="entry name" value="PROTEIN_KINASE_ST"/>
    <property type="match status" value="1"/>
</dbReference>
<dbReference type="InterPro" id="IPR000719">
    <property type="entry name" value="Prot_kinase_dom"/>
</dbReference>
<evidence type="ECO:0000259" key="13">
    <source>
        <dbReference type="PROSITE" id="PS50219"/>
    </source>
</evidence>
<feature type="compositionally biased region" description="Basic and acidic residues" evidence="11">
    <location>
        <begin position="723"/>
        <end position="733"/>
    </location>
</feature>
<dbReference type="FunFam" id="3.30.200.20:FF:000006">
    <property type="entry name" value="TRAF2 and NCK-interacting protein kinase isoform 4"/>
    <property type="match status" value="1"/>
</dbReference>
<sequence length="1236" mass="141118">MANDSPAKSLVDIDLASLRDPAGIFELVEVVGNGTYGQVYKGRHVKTGQLAAIKVMDVTEDEEEEIKLEINMLKKYSHHRNIATYYGAFIKKSPPGHDDQLWLVMEFCGAGSITDLVKNTKGNQLKEDWIAYISREILRGLAHLHAHHVIHRDIKGQNVLLTENAEVKLVDFGVSAQLDRTVGRRNTFIGTPYWMAPEVIACDENPDATYDYRSDLWSCGITAIEMAEGAPPLCDMHPMRALFLIPRNPPPRLKSKKWSKKFFSFIESCLVKNYTQRPPTDQLLKHPFIRDQPNERQVRIQLKDHIDRTKKKRGEKDETEYEYSGSEDEEEDPPEQEGEPSSIINATESTLRRDFIRLQQENKERSEALRHQQLLQEQQLREQEEYKRQLLAERQKRIEQQKEQRRRLEEQQRREREMRRQQEREQRRREQEEKRRMEEMDRRRKEEEERRRAEDEKRRNDREQEYIRRQLEEEQRHLEKLQEQLLREQAMLLADERYRKNIQGSPQTAPPPKLPPLPPRSSEPFSNGGSSSEAMHRPMEPQVQWSHLAALKSSNSATPSPPPPVVARSQSFSESGGVASNFAQLHLRSQDPHHQHHHHPSPARTDPHPQPPLHHPQAQNRLEHQSSSEEVPPKVPVRTTSRSPVLSRRESPLPTQPNNQRNAVGNLEQRPLWDRVEKLQSRPGSGSSSNSSSQASPGERFRPRCESPASSKSEGPPLQRPENLPKKQDEKNLARPTRPADLTALAKELRAVDDVRPPHKVTDYSSSSEDSGTTDEEDDEEVDQEPGDESTSGAEDSRAGRLRNGEADSAKTMLVEDSESEQTTTPSKDGTLVIRQSQSESNSMSKHKSSSSFTPFIDPRLLQISPSSGSALNNMAAFGQEGRPADPLRSDPSRKGSVVNVNPVNTRPPSDTPEIRKYKKRFNSEILCAALWGVNLLVGTESGLMLLDRSGQGKVYPLINRRRIQQMDVLEGLNVLVTISGKKNKLRVYYLSWLRNKILHNDPEVEKKQGWVNVGDLEGCVHYKVVKYERIKFLVLALKNAVEVYAWAPKPYHKFMAFKSFGDLVHKPLLVDLTVEEGQRLKVIYGSCSGFHAVDVDSGAVYDIYLPTHIQTSIQCHAIIILPNTDGIELLVCYEDEGVYVNTYGRITKDVVLQWGEMPTSVAYIRSNQIMGWGEKAIEIRSVETGHLDGVFMHKRAQRLKFLCERNDKVFFASVRAGGASQVYFMTLGRSSLMSW</sequence>
<evidence type="ECO:0000256" key="10">
    <source>
        <dbReference type="PROSITE-ProRule" id="PRU10141"/>
    </source>
</evidence>
<keyword evidence="3" id="KW-0723">Serine/threonine-protein kinase</keyword>
<keyword evidence="4" id="KW-0808">Transferase</keyword>
<feature type="compositionally biased region" description="Low complexity" evidence="11">
    <location>
        <begin position="898"/>
        <end position="909"/>
    </location>
</feature>
<dbReference type="Pfam" id="PF00780">
    <property type="entry name" value="CNH"/>
    <property type="match status" value="1"/>
</dbReference>
<evidence type="ECO:0000259" key="12">
    <source>
        <dbReference type="PROSITE" id="PS50011"/>
    </source>
</evidence>
<feature type="domain" description="CNH" evidence="13">
    <location>
        <begin position="923"/>
        <end position="1210"/>
    </location>
</feature>
<dbReference type="Ensembl" id="ENSOMET00000006929.1">
    <property type="protein sequence ID" value="ENSOMEP00000025511.1"/>
    <property type="gene ID" value="ENSOMEG00000006878.1"/>
</dbReference>
<evidence type="ECO:0000256" key="3">
    <source>
        <dbReference type="ARBA" id="ARBA00022527"/>
    </source>
</evidence>
<feature type="binding site" evidence="10">
    <location>
        <position position="54"/>
    </location>
    <ligand>
        <name>ATP</name>
        <dbReference type="ChEBI" id="CHEBI:30616"/>
    </ligand>
</feature>
<evidence type="ECO:0000256" key="6">
    <source>
        <dbReference type="ARBA" id="ARBA00022777"/>
    </source>
</evidence>
<dbReference type="Gene3D" id="3.30.200.20">
    <property type="entry name" value="Phosphorylase Kinase, domain 1"/>
    <property type="match status" value="1"/>
</dbReference>
<feature type="region of interest" description="Disordered" evidence="11">
    <location>
        <begin position="304"/>
        <end position="350"/>
    </location>
</feature>
<feature type="compositionally biased region" description="Basic and acidic residues" evidence="11">
    <location>
        <begin position="747"/>
        <end position="762"/>
    </location>
</feature>
<dbReference type="SUPFAM" id="SSF56112">
    <property type="entry name" value="Protein kinase-like (PK-like)"/>
    <property type="match status" value="1"/>
</dbReference>
<evidence type="ECO:0000256" key="5">
    <source>
        <dbReference type="ARBA" id="ARBA00022741"/>
    </source>
</evidence>
<dbReference type="PANTHER" id="PTHR47096">
    <property type="entry name" value="MISSHAPEN LIKE KINASE 1"/>
    <property type="match status" value="1"/>
</dbReference>
<dbReference type="SMART" id="SM00220">
    <property type="entry name" value="S_TKc"/>
    <property type="match status" value="1"/>
</dbReference>
<evidence type="ECO:0000256" key="1">
    <source>
        <dbReference type="ARBA" id="ARBA00008874"/>
    </source>
</evidence>
<evidence type="ECO:0000256" key="4">
    <source>
        <dbReference type="ARBA" id="ARBA00022679"/>
    </source>
</evidence>
<dbReference type="InterPro" id="IPR017441">
    <property type="entry name" value="Protein_kinase_ATP_BS"/>
</dbReference>
<evidence type="ECO:0000256" key="9">
    <source>
        <dbReference type="ARBA" id="ARBA00048679"/>
    </source>
</evidence>
<dbReference type="PROSITE" id="PS50219">
    <property type="entry name" value="CNH"/>
    <property type="match status" value="1"/>
</dbReference>
<feature type="compositionally biased region" description="Pro residues" evidence="11">
    <location>
        <begin position="508"/>
        <end position="521"/>
    </location>
</feature>
<reference evidence="14" key="1">
    <citation type="submission" date="2025-08" db="UniProtKB">
        <authorList>
            <consortium name="Ensembl"/>
        </authorList>
    </citation>
    <scope>IDENTIFICATION</scope>
</reference>
<evidence type="ECO:0000256" key="7">
    <source>
        <dbReference type="ARBA" id="ARBA00022840"/>
    </source>
</evidence>
<feature type="compositionally biased region" description="Low complexity" evidence="11">
    <location>
        <begin position="522"/>
        <end position="533"/>
    </location>
</feature>
<organism evidence="14 15">
    <name type="scientific">Oryzias melastigma</name>
    <name type="common">Marine medaka</name>
    <dbReference type="NCBI Taxonomy" id="30732"/>
    <lineage>
        <taxon>Eukaryota</taxon>
        <taxon>Metazoa</taxon>
        <taxon>Chordata</taxon>
        <taxon>Craniata</taxon>
        <taxon>Vertebrata</taxon>
        <taxon>Euteleostomi</taxon>
        <taxon>Actinopterygii</taxon>
        <taxon>Neopterygii</taxon>
        <taxon>Teleostei</taxon>
        <taxon>Neoteleostei</taxon>
        <taxon>Acanthomorphata</taxon>
        <taxon>Ovalentaria</taxon>
        <taxon>Atherinomorphae</taxon>
        <taxon>Beloniformes</taxon>
        <taxon>Adrianichthyidae</taxon>
        <taxon>Oryziinae</taxon>
        <taxon>Oryzias</taxon>
    </lineage>
</organism>
<gene>
    <name evidence="14" type="primary">MAP4K4</name>
</gene>
<keyword evidence="7 10" id="KW-0067">ATP-binding</keyword>
<keyword evidence="5 10" id="KW-0547">Nucleotide-binding</keyword>
<feature type="compositionally biased region" description="Low complexity" evidence="11">
    <location>
        <begin position="681"/>
        <end position="698"/>
    </location>
</feature>
<evidence type="ECO:0000313" key="15">
    <source>
        <dbReference type="Proteomes" id="UP000261560"/>
    </source>
</evidence>
<comment type="catalytic activity">
    <reaction evidence="8">
        <text>L-threonyl-[protein] + ATP = O-phospho-L-threonyl-[protein] + ADP + H(+)</text>
        <dbReference type="Rhea" id="RHEA:46608"/>
        <dbReference type="Rhea" id="RHEA-COMP:11060"/>
        <dbReference type="Rhea" id="RHEA-COMP:11605"/>
        <dbReference type="ChEBI" id="CHEBI:15378"/>
        <dbReference type="ChEBI" id="CHEBI:30013"/>
        <dbReference type="ChEBI" id="CHEBI:30616"/>
        <dbReference type="ChEBI" id="CHEBI:61977"/>
        <dbReference type="ChEBI" id="CHEBI:456216"/>
        <dbReference type="EC" id="2.7.11.1"/>
    </reaction>
</comment>
<dbReference type="AlphaFoldDB" id="A0A3B3D6P5"/>
<comment type="similarity">
    <text evidence="1">Belongs to the protein kinase superfamily. STE Ser/Thr protein kinase family. STE20 subfamily.</text>
</comment>
<dbReference type="Pfam" id="PF00069">
    <property type="entry name" value="Pkinase"/>
    <property type="match status" value="1"/>
</dbReference>
<dbReference type="GeneTree" id="ENSGT00940000155063"/>
<dbReference type="GO" id="GO:0005524">
    <property type="term" value="F:ATP binding"/>
    <property type="evidence" value="ECO:0007669"/>
    <property type="project" value="UniProtKB-UniRule"/>
</dbReference>
<dbReference type="Gene3D" id="1.10.510.10">
    <property type="entry name" value="Transferase(Phosphotransferase) domain 1"/>
    <property type="match status" value="1"/>
</dbReference>
<dbReference type="InterPro" id="IPR051700">
    <property type="entry name" value="STE20_Ser-Thr_kinase"/>
</dbReference>